<protein>
    <recommendedName>
        <fullName evidence="2 6">Thioredoxin</fullName>
    </recommendedName>
</protein>
<evidence type="ECO:0000256" key="2">
    <source>
        <dbReference type="ARBA" id="ARBA00020570"/>
    </source>
</evidence>
<evidence type="ECO:0000256" key="8">
    <source>
        <dbReference type="PIRSR" id="PIRSR000077-4"/>
    </source>
</evidence>
<feature type="site" description="Contributes to redox potential value" evidence="7">
    <location>
        <position position="33"/>
    </location>
</feature>
<dbReference type="InterPro" id="IPR017937">
    <property type="entry name" value="Thioredoxin_CS"/>
</dbReference>
<feature type="site" description="Deprotonates C-terminal active site Cys" evidence="7">
    <location>
        <position position="25"/>
    </location>
</feature>
<evidence type="ECO:0000313" key="11">
    <source>
        <dbReference type="Proteomes" id="UP000242287"/>
    </source>
</evidence>
<feature type="domain" description="Thioredoxin" evidence="9">
    <location>
        <begin position="1"/>
        <end position="107"/>
    </location>
</feature>
<name>A0A2A9NGG4_9AGAR</name>
<dbReference type="PANTHER" id="PTHR10438:SF469">
    <property type="entry name" value="THIOREDOXIN"/>
    <property type="match status" value="1"/>
</dbReference>
<evidence type="ECO:0000256" key="7">
    <source>
        <dbReference type="PIRSR" id="PIRSR000077-1"/>
    </source>
</evidence>
<keyword evidence="4 8" id="KW-1015">Disulfide bond</keyword>
<keyword evidence="8" id="KW-0676">Redox-active center</keyword>
<dbReference type="Proteomes" id="UP000242287">
    <property type="component" value="Unassembled WGS sequence"/>
</dbReference>
<dbReference type="STRING" id="703135.A0A2A9NGG4"/>
<proteinExistence type="inferred from homology"/>
<organism evidence="10 11">
    <name type="scientific">Amanita thiersii Skay4041</name>
    <dbReference type="NCBI Taxonomy" id="703135"/>
    <lineage>
        <taxon>Eukaryota</taxon>
        <taxon>Fungi</taxon>
        <taxon>Dikarya</taxon>
        <taxon>Basidiomycota</taxon>
        <taxon>Agaricomycotina</taxon>
        <taxon>Agaricomycetes</taxon>
        <taxon>Agaricomycetidae</taxon>
        <taxon>Agaricales</taxon>
        <taxon>Pluteineae</taxon>
        <taxon>Amanitaceae</taxon>
        <taxon>Amanita</taxon>
    </lineage>
</organism>
<dbReference type="InterPro" id="IPR050620">
    <property type="entry name" value="Thioredoxin_H-type-like"/>
</dbReference>
<feature type="site" description="Contributes to redox potential value" evidence="7">
    <location>
        <position position="32"/>
    </location>
</feature>
<accession>A0A2A9NGG4</accession>
<dbReference type="InterPro" id="IPR005746">
    <property type="entry name" value="Thioredoxin"/>
</dbReference>
<evidence type="ECO:0000256" key="3">
    <source>
        <dbReference type="ARBA" id="ARBA00022490"/>
    </source>
</evidence>
<feature type="active site" description="Nucleophile" evidence="7">
    <location>
        <position position="34"/>
    </location>
</feature>
<dbReference type="PIRSF" id="PIRSF000077">
    <property type="entry name" value="Thioredoxin"/>
    <property type="match status" value="1"/>
</dbReference>
<comment type="subcellular location">
    <subcellularLocation>
        <location evidence="1">Cytoplasm</location>
    </subcellularLocation>
</comment>
<evidence type="ECO:0000313" key="10">
    <source>
        <dbReference type="EMBL" id="PFH47341.1"/>
    </source>
</evidence>
<dbReference type="OrthoDB" id="2121326at2759"/>
<evidence type="ECO:0000256" key="5">
    <source>
        <dbReference type="ARBA" id="ARBA00038353"/>
    </source>
</evidence>
<evidence type="ECO:0000259" key="9">
    <source>
        <dbReference type="PROSITE" id="PS51352"/>
    </source>
</evidence>
<evidence type="ECO:0000256" key="6">
    <source>
        <dbReference type="PIRNR" id="PIRNR000077"/>
    </source>
</evidence>
<dbReference type="Gene3D" id="3.40.30.10">
    <property type="entry name" value="Glutaredoxin"/>
    <property type="match status" value="1"/>
</dbReference>
<dbReference type="InterPro" id="IPR036249">
    <property type="entry name" value="Thioredoxin-like_sf"/>
</dbReference>
<dbReference type="PROSITE" id="PS51352">
    <property type="entry name" value="THIOREDOXIN_2"/>
    <property type="match status" value="1"/>
</dbReference>
<dbReference type="CDD" id="cd02947">
    <property type="entry name" value="TRX_family"/>
    <property type="match status" value="1"/>
</dbReference>
<keyword evidence="11" id="KW-1185">Reference proteome</keyword>
<dbReference type="InterPro" id="IPR013766">
    <property type="entry name" value="Thioredoxin_domain"/>
</dbReference>
<feature type="disulfide bond" description="Redox-active" evidence="8">
    <location>
        <begin position="31"/>
        <end position="34"/>
    </location>
</feature>
<dbReference type="PANTHER" id="PTHR10438">
    <property type="entry name" value="THIOREDOXIN"/>
    <property type="match status" value="1"/>
</dbReference>
<dbReference type="FunFam" id="3.40.30.10:FF:000245">
    <property type="entry name" value="Thioredoxin"/>
    <property type="match status" value="1"/>
</dbReference>
<comment type="similarity">
    <text evidence="5">Belongs to the thioredoxin family. Plant H-type subfamily.</text>
</comment>
<gene>
    <name evidence="10" type="ORF">AMATHDRAFT_77249</name>
</gene>
<dbReference type="PROSITE" id="PS00194">
    <property type="entry name" value="THIOREDOXIN_1"/>
    <property type="match status" value="1"/>
</dbReference>
<dbReference type="GO" id="GO:0005737">
    <property type="term" value="C:cytoplasm"/>
    <property type="evidence" value="ECO:0007669"/>
    <property type="project" value="UniProtKB-SubCell"/>
</dbReference>
<reference evidence="10 11" key="1">
    <citation type="submission" date="2014-02" db="EMBL/GenBank/DDBJ databases">
        <title>Transposable element dynamics among asymbiotic and ectomycorrhizal Amanita fungi.</title>
        <authorList>
            <consortium name="DOE Joint Genome Institute"/>
            <person name="Hess J."/>
            <person name="Skrede I."/>
            <person name="Wolfe B."/>
            <person name="LaButti K."/>
            <person name="Ohm R.A."/>
            <person name="Grigoriev I.V."/>
            <person name="Pringle A."/>
        </authorList>
    </citation>
    <scope>NUCLEOTIDE SEQUENCE [LARGE SCALE GENOMIC DNA]</scope>
    <source>
        <strain evidence="10 11">SKay4041</strain>
    </source>
</reference>
<dbReference type="NCBIfam" id="TIGR01068">
    <property type="entry name" value="thioredoxin"/>
    <property type="match status" value="1"/>
</dbReference>
<evidence type="ECO:0000256" key="4">
    <source>
        <dbReference type="ARBA" id="ARBA00023157"/>
    </source>
</evidence>
<keyword evidence="3" id="KW-0963">Cytoplasm</keyword>
<dbReference type="GO" id="GO:0015035">
    <property type="term" value="F:protein-disulfide reductase activity"/>
    <property type="evidence" value="ECO:0007669"/>
    <property type="project" value="InterPro"/>
</dbReference>
<feature type="active site" description="Nucleophile" evidence="7">
    <location>
        <position position="31"/>
    </location>
</feature>
<dbReference type="EMBL" id="KZ302116">
    <property type="protein sequence ID" value="PFH47341.1"/>
    <property type="molecule type" value="Genomic_DNA"/>
</dbReference>
<dbReference type="AlphaFoldDB" id="A0A2A9NGG4"/>
<dbReference type="SUPFAM" id="SSF52833">
    <property type="entry name" value="Thioredoxin-like"/>
    <property type="match status" value="1"/>
</dbReference>
<sequence>MVVHTIDSQKGFREAVQSGKPVLIDFWADWCEPCKAITPIFEKLSDLKETESVQFFKVNTDEQLDVSKEAGVTALPTIVLYKGGNRAGEVIGANPPALQNLVVAALG</sequence>
<dbReference type="PRINTS" id="PR00421">
    <property type="entry name" value="THIOREDOXIN"/>
</dbReference>
<evidence type="ECO:0000256" key="1">
    <source>
        <dbReference type="ARBA" id="ARBA00004496"/>
    </source>
</evidence>
<dbReference type="Pfam" id="PF00085">
    <property type="entry name" value="Thioredoxin"/>
    <property type="match status" value="1"/>
</dbReference>